<keyword evidence="14" id="KW-1185">Reference proteome</keyword>
<evidence type="ECO:0000313" key="14">
    <source>
        <dbReference type="Proteomes" id="UP000028481"/>
    </source>
</evidence>
<evidence type="ECO:0000256" key="11">
    <source>
        <dbReference type="PIRSR" id="PIRSR000495-1"/>
    </source>
</evidence>
<dbReference type="GO" id="GO:0004359">
    <property type="term" value="F:glutaminase activity"/>
    <property type="evidence" value="ECO:0007669"/>
    <property type="project" value="UniProtKB-EC"/>
</dbReference>
<dbReference type="CDD" id="cd01748">
    <property type="entry name" value="GATase1_IGP_Synthase"/>
    <property type="match status" value="1"/>
</dbReference>
<dbReference type="InterPro" id="IPR010139">
    <property type="entry name" value="Imidazole-glycPsynth_HisH"/>
</dbReference>
<dbReference type="AlphaFoldDB" id="A0A075WYC2"/>
<evidence type="ECO:0000256" key="3">
    <source>
        <dbReference type="ARBA" id="ARBA00022605"/>
    </source>
</evidence>
<keyword evidence="6 10" id="KW-0368">Histidine biosynthesis</keyword>
<dbReference type="GO" id="GO:0005737">
    <property type="term" value="C:cytoplasm"/>
    <property type="evidence" value="ECO:0007669"/>
    <property type="project" value="UniProtKB-SubCell"/>
</dbReference>
<feature type="active site" evidence="10 11">
    <location>
        <position position="190"/>
    </location>
</feature>
<dbReference type="STRING" id="289377.HL41_01330"/>
<comment type="pathway">
    <text evidence="1 10">Amino-acid biosynthesis; L-histidine biosynthesis; L-histidine from 5-phospho-alpha-D-ribose 1-diphosphate: step 5/9.</text>
</comment>
<comment type="subcellular location">
    <subcellularLocation>
        <location evidence="10">Cytoplasm</location>
    </subcellularLocation>
</comment>
<dbReference type="PaxDb" id="289377-HL41_01330"/>
<evidence type="ECO:0000256" key="5">
    <source>
        <dbReference type="ARBA" id="ARBA00022962"/>
    </source>
</evidence>
<evidence type="ECO:0000259" key="12">
    <source>
        <dbReference type="Pfam" id="PF00117"/>
    </source>
</evidence>
<feature type="domain" description="Glutamine amidotransferase" evidence="12">
    <location>
        <begin position="5"/>
        <end position="203"/>
    </location>
</feature>
<feature type="active site" description="Nucleophile" evidence="10 11">
    <location>
        <position position="79"/>
    </location>
</feature>
<dbReference type="InterPro" id="IPR029062">
    <property type="entry name" value="Class_I_gatase-like"/>
</dbReference>
<evidence type="ECO:0000256" key="1">
    <source>
        <dbReference type="ARBA" id="ARBA00005091"/>
    </source>
</evidence>
<dbReference type="GO" id="GO:0000107">
    <property type="term" value="F:imidazoleglycerol-phosphate synthase activity"/>
    <property type="evidence" value="ECO:0007669"/>
    <property type="project" value="UniProtKB-UniRule"/>
</dbReference>
<dbReference type="HAMAP" id="MF_00278">
    <property type="entry name" value="HisH"/>
    <property type="match status" value="1"/>
</dbReference>
<name>A0A075WYC2_9BACT</name>
<keyword evidence="7 10" id="KW-0456">Lyase</keyword>
<dbReference type="EC" id="4.3.2.10" evidence="10"/>
<dbReference type="eggNOG" id="COG0118">
    <property type="taxonomic scope" value="Bacteria"/>
</dbReference>
<comment type="catalytic activity">
    <reaction evidence="9 10">
        <text>L-glutamine + H2O = L-glutamate + NH4(+)</text>
        <dbReference type="Rhea" id="RHEA:15889"/>
        <dbReference type="ChEBI" id="CHEBI:15377"/>
        <dbReference type="ChEBI" id="CHEBI:28938"/>
        <dbReference type="ChEBI" id="CHEBI:29985"/>
        <dbReference type="ChEBI" id="CHEBI:58359"/>
        <dbReference type="EC" id="3.5.1.2"/>
    </reaction>
</comment>
<dbReference type="InterPro" id="IPR017926">
    <property type="entry name" value="GATASE"/>
</dbReference>
<dbReference type="GO" id="GO:0000105">
    <property type="term" value="P:L-histidine biosynthetic process"/>
    <property type="evidence" value="ECO:0007669"/>
    <property type="project" value="UniProtKB-UniRule"/>
</dbReference>
<dbReference type="Pfam" id="PF00117">
    <property type="entry name" value="GATase"/>
    <property type="match status" value="1"/>
</dbReference>
<dbReference type="EC" id="3.5.1.2" evidence="10"/>
<sequence>MIGIVDYKAGNLTSVARALSFFGYRWIISDDPEELKKAERIIFPGVGAAKSAMDSLKETGLDEFLKETFLKGTPILGICLGTQVIFEESEEDGGTKTLGLLKGKVKRFPEPFLFKGERLKVPHMGWNQVVWQKPHPVFQGLDPEYEYYFVHSYYVVPEEEEVIYGVTFHGISFPSVVAYKNLVALQFHPEKSGKPGLQILDQFCRWNP</sequence>
<dbReference type="PIRSF" id="PIRSF000495">
    <property type="entry name" value="Amidotransf_hisH"/>
    <property type="match status" value="1"/>
</dbReference>
<organism evidence="13 14">
    <name type="scientific">Thermodesulfobacterium commune DSM 2178</name>
    <dbReference type="NCBI Taxonomy" id="289377"/>
    <lineage>
        <taxon>Bacteria</taxon>
        <taxon>Pseudomonadati</taxon>
        <taxon>Thermodesulfobacteriota</taxon>
        <taxon>Thermodesulfobacteria</taxon>
        <taxon>Thermodesulfobacteriales</taxon>
        <taxon>Thermodesulfobacteriaceae</taxon>
        <taxon>Thermodesulfobacterium</taxon>
    </lineage>
</organism>
<dbReference type="PANTHER" id="PTHR42701">
    <property type="entry name" value="IMIDAZOLE GLYCEROL PHOSPHATE SYNTHASE SUBUNIT HISH"/>
    <property type="match status" value="1"/>
</dbReference>
<dbReference type="HOGENOM" id="CLU_071837_2_2_0"/>
<proteinExistence type="inferred from homology"/>
<evidence type="ECO:0000256" key="8">
    <source>
        <dbReference type="ARBA" id="ARBA00047838"/>
    </source>
</evidence>
<evidence type="ECO:0000256" key="6">
    <source>
        <dbReference type="ARBA" id="ARBA00023102"/>
    </source>
</evidence>
<dbReference type="UniPathway" id="UPA00031">
    <property type="reaction ID" value="UER00010"/>
</dbReference>
<dbReference type="OrthoDB" id="9807749at2"/>
<keyword evidence="3 10" id="KW-0028">Amino-acid biosynthesis</keyword>
<evidence type="ECO:0000256" key="4">
    <source>
        <dbReference type="ARBA" id="ARBA00022801"/>
    </source>
</evidence>
<keyword evidence="10" id="KW-0963">Cytoplasm</keyword>
<dbReference type="GO" id="GO:0016829">
    <property type="term" value="F:lyase activity"/>
    <property type="evidence" value="ECO:0007669"/>
    <property type="project" value="UniProtKB-KW"/>
</dbReference>
<dbReference type="PANTHER" id="PTHR42701:SF1">
    <property type="entry name" value="IMIDAZOLE GLYCEROL PHOSPHATE SYNTHASE SUBUNIT HISH"/>
    <property type="match status" value="1"/>
</dbReference>
<evidence type="ECO:0000256" key="7">
    <source>
        <dbReference type="ARBA" id="ARBA00023239"/>
    </source>
</evidence>
<evidence type="ECO:0000256" key="9">
    <source>
        <dbReference type="ARBA" id="ARBA00049534"/>
    </source>
</evidence>
<dbReference type="Gene3D" id="3.40.50.880">
    <property type="match status" value="1"/>
</dbReference>
<reference evidence="13 14" key="1">
    <citation type="journal article" date="2015" name="Genome Announc.">
        <title>Genome Sequence of a Sulfate-Reducing Thermophilic Bacterium, Thermodesulfobacterium commune DSM 2178T (Phylum Thermodesulfobacteria).</title>
        <authorList>
            <person name="Bhatnagar S."/>
            <person name="Badger J.H."/>
            <person name="Madupu R."/>
            <person name="Khouri H.M."/>
            <person name="O'Connor E.M."/>
            <person name="Robb F.T."/>
            <person name="Ward N.L."/>
            <person name="Eisen J.A."/>
        </authorList>
    </citation>
    <scope>NUCLEOTIDE SEQUENCE [LARGE SCALE GENOMIC DNA]</scope>
    <source>
        <strain evidence="13 14">DSM 2178</strain>
    </source>
</reference>
<comment type="function">
    <text evidence="10">IGPS catalyzes the conversion of PRFAR and glutamine to IGP, AICAR and glutamate. The HisH subunit catalyzes the hydrolysis of glutamine to glutamate and ammonia as part of the synthesis of IGP and AICAR. The resulting ammonia molecule is channeled to the active site of HisF.</text>
</comment>
<dbReference type="SUPFAM" id="SSF52317">
    <property type="entry name" value="Class I glutamine amidotransferase-like"/>
    <property type="match status" value="1"/>
</dbReference>
<dbReference type="NCBIfam" id="TIGR01855">
    <property type="entry name" value="IMP_synth_hisH"/>
    <property type="match status" value="1"/>
</dbReference>
<gene>
    <name evidence="10" type="primary">hisH</name>
    <name evidence="13" type="ORF">HL41_01330</name>
</gene>
<accession>A0A075WYC2</accession>
<comment type="subunit">
    <text evidence="2 10">Heterodimer of HisH and HisF.</text>
</comment>
<evidence type="ECO:0000256" key="2">
    <source>
        <dbReference type="ARBA" id="ARBA00011152"/>
    </source>
</evidence>
<keyword evidence="5 10" id="KW-0315">Glutamine amidotransferase</keyword>
<feature type="active site" evidence="10 11">
    <location>
        <position position="188"/>
    </location>
</feature>
<keyword evidence="4 10" id="KW-0378">Hydrolase</keyword>
<dbReference type="Proteomes" id="UP000028481">
    <property type="component" value="Chromosome"/>
</dbReference>
<protein>
    <recommendedName>
        <fullName evidence="10">Imidazole glycerol phosphate synthase subunit HisH</fullName>
        <ecNumber evidence="10">4.3.2.10</ecNumber>
    </recommendedName>
    <alternativeName>
        <fullName evidence="10">IGP synthase glutaminase subunit</fullName>
        <ecNumber evidence="10">3.5.1.2</ecNumber>
    </alternativeName>
    <alternativeName>
        <fullName evidence="10">IGP synthase subunit HisH</fullName>
    </alternativeName>
    <alternativeName>
        <fullName evidence="10">ImGP synthase subunit HisH</fullName>
        <shortName evidence="10">IGPS subunit HisH</shortName>
    </alternativeName>
</protein>
<evidence type="ECO:0000256" key="10">
    <source>
        <dbReference type="HAMAP-Rule" id="MF_00278"/>
    </source>
</evidence>
<comment type="catalytic activity">
    <reaction evidence="8 10">
        <text>5-[(5-phospho-1-deoxy-D-ribulos-1-ylimino)methylamino]-1-(5-phospho-beta-D-ribosyl)imidazole-4-carboxamide + L-glutamine = D-erythro-1-(imidazol-4-yl)glycerol 3-phosphate + 5-amino-1-(5-phospho-beta-D-ribosyl)imidazole-4-carboxamide + L-glutamate + H(+)</text>
        <dbReference type="Rhea" id="RHEA:24793"/>
        <dbReference type="ChEBI" id="CHEBI:15378"/>
        <dbReference type="ChEBI" id="CHEBI:29985"/>
        <dbReference type="ChEBI" id="CHEBI:58278"/>
        <dbReference type="ChEBI" id="CHEBI:58359"/>
        <dbReference type="ChEBI" id="CHEBI:58475"/>
        <dbReference type="ChEBI" id="CHEBI:58525"/>
        <dbReference type="EC" id="4.3.2.10"/>
    </reaction>
</comment>
<dbReference type="KEGG" id="tcm:HL41_01330"/>
<dbReference type="PROSITE" id="PS51273">
    <property type="entry name" value="GATASE_TYPE_1"/>
    <property type="match status" value="1"/>
</dbReference>
<evidence type="ECO:0000313" key="13">
    <source>
        <dbReference type="EMBL" id="AIH03577.1"/>
    </source>
</evidence>
<dbReference type="EMBL" id="CP008796">
    <property type="protein sequence ID" value="AIH03577.1"/>
    <property type="molecule type" value="Genomic_DNA"/>
</dbReference>
<dbReference type="RefSeq" id="WP_038063465.1">
    <property type="nucleotide sequence ID" value="NZ_CP008796.1"/>
</dbReference>